<keyword evidence="2" id="KW-1185">Reference proteome</keyword>
<evidence type="ECO:0000313" key="2">
    <source>
        <dbReference type="Proteomes" id="UP000006552"/>
    </source>
</evidence>
<organism evidence="1 2">
    <name type="scientific">Aromatoleum aromaticum (strain DSM 19018 / LMG 30748 / EbN1)</name>
    <name type="common">Azoarcus sp. (strain EbN1)</name>
    <dbReference type="NCBI Taxonomy" id="76114"/>
    <lineage>
        <taxon>Bacteria</taxon>
        <taxon>Pseudomonadati</taxon>
        <taxon>Pseudomonadota</taxon>
        <taxon>Betaproteobacteria</taxon>
        <taxon>Rhodocyclales</taxon>
        <taxon>Rhodocyclaceae</taxon>
        <taxon>Aromatoleum</taxon>
    </lineage>
</organism>
<dbReference type="Proteomes" id="UP000006552">
    <property type="component" value="Chromosome"/>
</dbReference>
<dbReference type="AlphaFoldDB" id="Q5P3I3"/>
<dbReference type="KEGG" id="eba:ebA3554"/>
<reference evidence="1 2" key="1">
    <citation type="journal article" date="2005" name="Arch. Microbiol.">
        <title>The genome sequence of an anaerobic aromatic-degrading denitrifying bacterium, strain EbN1.</title>
        <authorList>
            <person name="Rabus R."/>
            <person name="Kube M."/>
            <person name="Heider J."/>
            <person name="Beck A."/>
            <person name="Heitmann K."/>
            <person name="Widdel F."/>
            <person name="Reinhardt R."/>
        </authorList>
    </citation>
    <scope>NUCLEOTIDE SEQUENCE [LARGE SCALE GENOMIC DNA]</scope>
    <source>
        <strain evidence="1 2">EbN1</strain>
    </source>
</reference>
<accession>Q5P3I3</accession>
<evidence type="ECO:0000313" key="1">
    <source>
        <dbReference type="EMBL" id="CAI08131.1"/>
    </source>
</evidence>
<name>Q5P3I3_AROAE</name>
<dbReference type="STRING" id="76114.ebA3554"/>
<gene>
    <name evidence="1" type="ORF">ebA3554</name>
</gene>
<dbReference type="HOGENOM" id="CLU_2520420_0_0_4"/>
<sequence>MSGDPRGPAAAALRAASRAIGELRSPRCMYDVQRRFPRRAGERCINSAKMRNFCSSTSDLIHNNQPEQQKVLHVAGTQSGVGRL</sequence>
<proteinExistence type="predicted"/>
<protein>
    <submittedName>
        <fullName evidence="1">Uncharacterized protein</fullName>
    </submittedName>
</protein>
<dbReference type="EMBL" id="CR555306">
    <property type="protein sequence ID" value="CAI08131.1"/>
    <property type="molecule type" value="Genomic_DNA"/>
</dbReference>